<evidence type="ECO:0000256" key="1">
    <source>
        <dbReference type="SAM" id="MobiDB-lite"/>
    </source>
</evidence>
<organism evidence="2 3">
    <name type="scientific">Saitoella complicata (strain BCRC 22490 / CBS 7301 / JCM 7358 / NBRC 10748 / NRRL Y-17804)</name>
    <dbReference type="NCBI Taxonomy" id="698492"/>
    <lineage>
        <taxon>Eukaryota</taxon>
        <taxon>Fungi</taxon>
        <taxon>Dikarya</taxon>
        <taxon>Ascomycota</taxon>
        <taxon>Taphrinomycotina</taxon>
        <taxon>Taphrinomycotina incertae sedis</taxon>
        <taxon>Saitoella</taxon>
    </lineage>
</organism>
<dbReference type="Proteomes" id="UP000033140">
    <property type="component" value="Unassembled WGS sequence"/>
</dbReference>
<accession>A0A0E9NPI9</accession>
<reference evidence="2 3" key="1">
    <citation type="journal article" date="2011" name="J. Gen. Appl. Microbiol.">
        <title>Draft genome sequencing of the enigmatic yeast Saitoella complicata.</title>
        <authorList>
            <person name="Nishida H."/>
            <person name="Hamamoto M."/>
            <person name="Sugiyama J."/>
        </authorList>
    </citation>
    <scope>NUCLEOTIDE SEQUENCE [LARGE SCALE GENOMIC DNA]</scope>
    <source>
        <strain evidence="2 3">NRRL Y-17804</strain>
    </source>
</reference>
<reference evidence="2 3" key="3">
    <citation type="journal article" date="2015" name="Genome Announc.">
        <title>Draft Genome Sequence of the Archiascomycetous Yeast Saitoella complicata.</title>
        <authorList>
            <person name="Yamauchi K."/>
            <person name="Kondo S."/>
            <person name="Hamamoto M."/>
            <person name="Takahashi Y."/>
            <person name="Ogura Y."/>
            <person name="Hayashi T."/>
            <person name="Nishida H."/>
        </authorList>
    </citation>
    <scope>NUCLEOTIDE SEQUENCE [LARGE SCALE GENOMIC DNA]</scope>
    <source>
        <strain evidence="2 3">NRRL Y-17804</strain>
    </source>
</reference>
<dbReference type="EMBL" id="BACD03000051">
    <property type="protein sequence ID" value="GAO51718.1"/>
    <property type="molecule type" value="Genomic_DNA"/>
</dbReference>
<feature type="region of interest" description="Disordered" evidence="1">
    <location>
        <begin position="34"/>
        <end position="60"/>
    </location>
</feature>
<dbReference type="AlphaFoldDB" id="A0A0E9NPI9"/>
<feature type="region of interest" description="Disordered" evidence="1">
    <location>
        <begin position="1"/>
        <end position="22"/>
    </location>
</feature>
<sequence length="89" mass="10265">MLLRVHFPNRQPRNKVSGAGGALRSVNQFCNTPRSHQLTRGLPNPTHAGHPAKFPRSARTFVPPSRQLPYEQRLRVRLRLKQIRVFSFL</sequence>
<keyword evidence="3" id="KW-1185">Reference proteome</keyword>
<reference evidence="2 3" key="2">
    <citation type="journal article" date="2014" name="J. Gen. Appl. Microbiol.">
        <title>The early diverging ascomycetous budding yeast Saitoella complicata has three histone deacetylases belonging to the Clr6, Hos2, and Rpd3 lineages.</title>
        <authorList>
            <person name="Nishida H."/>
            <person name="Matsumoto T."/>
            <person name="Kondo S."/>
            <person name="Hamamoto M."/>
            <person name="Yoshikawa H."/>
        </authorList>
    </citation>
    <scope>NUCLEOTIDE SEQUENCE [LARGE SCALE GENOMIC DNA]</scope>
    <source>
        <strain evidence="2 3">NRRL Y-17804</strain>
    </source>
</reference>
<evidence type="ECO:0000313" key="2">
    <source>
        <dbReference type="EMBL" id="GAO51718.1"/>
    </source>
</evidence>
<comment type="caution">
    <text evidence="2">The sequence shown here is derived from an EMBL/GenBank/DDBJ whole genome shotgun (WGS) entry which is preliminary data.</text>
</comment>
<protein>
    <submittedName>
        <fullName evidence="2">Uncharacterized protein</fullName>
    </submittedName>
</protein>
<gene>
    <name evidence="2" type="ORF">G7K_5811-t1</name>
</gene>
<evidence type="ECO:0000313" key="3">
    <source>
        <dbReference type="Proteomes" id="UP000033140"/>
    </source>
</evidence>
<name>A0A0E9NPI9_SAICN</name>
<proteinExistence type="predicted"/>